<comment type="caution">
    <text evidence="2">The sequence shown here is derived from an EMBL/GenBank/DDBJ whole genome shotgun (WGS) entry which is preliminary data.</text>
</comment>
<protein>
    <submittedName>
        <fullName evidence="2">Uncharacterized protein</fullName>
    </submittedName>
</protein>
<organism evidence="2 3">
    <name type="scientific">Clostridium lentum</name>
    <dbReference type="NCBI Taxonomy" id="2763037"/>
    <lineage>
        <taxon>Bacteria</taxon>
        <taxon>Bacillati</taxon>
        <taxon>Bacillota</taxon>
        <taxon>Clostridia</taxon>
        <taxon>Eubacteriales</taxon>
        <taxon>Clostridiaceae</taxon>
        <taxon>Clostridium</taxon>
    </lineage>
</organism>
<name>A0A8I0A4C1_9CLOT</name>
<dbReference type="RefSeq" id="WP_022211776.1">
    <property type="nucleotide sequence ID" value="NZ_JACOOQ010000005.1"/>
</dbReference>
<evidence type="ECO:0000313" key="3">
    <source>
        <dbReference type="Proteomes" id="UP000662088"/>
    </source>
</evidence>
<dbReference type="Proteomes" id="UP000662088">
    <property type="component" value="Unassembled WGS sequence"/>
</dbReference>
<dbReference type="EMBL" id="JACOOQ010000005">
    <property type="protein sequence ID" value="MBC5639733.1"/>
    <property type="molecule type" value="Genomic_DNA"/>
</dbReference>
<keyword evidence="3" id="KW-1185">Reference proteome</keyword>
<feature type="coiled-coil region" evidence="1">
    <location>
        <begin position="59"/>
        <end position="154"/>
    </location>
</feature>
<evidence type="ECO:0000256" key="1">
    <source>
        <dbReference type="SAM" id="Coils"/>
    </source>
</evidence>
<proteinExistence type="predicted"/>
<reference evidence="2" key="1">
    <citation type="submission" date="2020-08" db="EMBL/GenBank/DDBJ databases">
        <title>Genome public.</title>
        <authorList>
            <person name="Liu C."/>
            <person name="Sun Q."/>
        </authorList>
    </citation>
    <scope>NUCLEOTIDE SEQUENCE</scope>
    <source>
        <strain evidence="2">NSJ-42</strain>
    </source>
</reference>
<gene>
    <name evidence="2" type="ORF">H8R92_04670</name>
</gene>
<keyword evidence="1" id="KW-0175">Coiled coil</keyword>
<sequence>MNNEKDSNKLVTIKEKIVTAVKENKKRTIAAALSLILGISVGTTKNISKEEHNNNIKTIAAISEQVNQCNNEYNELEEHIHKLTATKDELTTKHTTLTTTVSSLKTQIATEESRIASEEKAKAERERLAAEQAAKEEAARIAAEQAAREEAERLAASQNYASSSKGYVATVNEDNIGSMVWITKTGSKYHSHGNCGNSKYVSQVTRESAEARGLDPCSKCY</sequence>
<dbReference type="AlphaFoldDB" id="A0A8I0A4C1"/>
<evidence type="ECO:0000313" key="2">
    <source>
        <dbReference type="EMBL" id="MBC5639733.1"/>
    </source>
</evidence>
<accession>A0A8I0A4C1</accession>